<dbReference type="EMBL" id="ML120382">
    <property type="protein sequence ID" value="RPB00249.1"/>
    <property type="molecule type" value="Genomic_DNA"/>
</dbReference>
<reference evidence="1 2" key="1">
    <citation type="journal article" date="2018" name="Nat. Ecol. Evol.">
        <title>Pezizomycetes genomes reveal the molecular basis of ectomycorrhizal truffle lifestyle.</title>
        <authorList>
            <person name="Murat C."/>
            <person name="Payen T."/>
            <person name="Noel B."/>
            <person name="Kuo A."/>
            <person name="Morin E."/>
            <person name="Chen J."/>
            <person name="Kohler A."/>
            <person name="Krizsan K."/>
            <person name="Balestrini R."/>
            <person name="Da Silva C."/>
            <person name="Montanini B."/>
            <person name="Hainaut M."/>
            <person name="Levati E."/>
            <person name="Barry K.W."/>
            <person name="Belfiori B."/>
            <person name="Cichocki N."/>
            <person name="Clum A."/>
            <person name="Dockter R.B."/>
            <person name="Fauchery L."/>
            <person name="Guy J."/>
            <person name="Iotti M."/>
            <person name="Le Tacon F."/>
            <person name="Lindquist E.A."/>
            <person name="Lipzen A."/>
            <person name="Malagnac F."/>
            <person name="Mello A."/>
            <person name="Molinier V."/>
            <person name="Miyauchi S."/>
            <person name="Poulain J."/>
            <person name="Riccioni C."/>
            <person name="Rubini A."/>
            <person name="Sitrit Y."/>
            <person name="Splivallo R."/>
            <person name="Traeger S."/>
            <person name="Wang M."/>
            <person name="Zifcakova L."/>
            <person name="Wipf D."/>
            <person name="Zambonelli A."/>
            <person name="Paolocci F."/>
            <person name="Nowrousian M."/>
            <person name="Ottonello S."/>
            <person name="Baldrian P."/>
            <person name="Spatafora J.W."/>
            <person name="Henrissat B."/>
            <person name="Nagy L.G."/>
            <person name="Aury J.M."/>
            <person name="Wincker P."/>
            <person name="Grigoriev I.V."/>
            <person name="Bonfante P."/>
            <person name="Martin F.M."/>
        </authorList>
    </citation>
    <scope>NUCLEOTIDE SEQUENCE [LARGE SCALE GENOMIC DNA]</scope>
    <source>
        <strain evidence="1 2">120613-1</strain>
    </source>
</reference>
<dbReference type="OrthoDB" id="5483538at2759"/>
<dbReference type="Proteomes" id="UP000276215">
    <property type="component" value="Unassembled WGS sequence"/>
</dbReference>
<evidence type="ECO:0000313" key="1">
    <source>
        <dbReference type="EMBL" id="RPB00249.1"/>
    </source>
</evidence>
<evidence type="ECO:0000313" key="2">
    <source>
        <dbReference type="Proteomes" id="UP000276215"/>
    </source>
</evidence>
<protein>
    <submittedName>
        <fullName evidence="1">Uncharacterized protein</fullName>
    </submittedName>
</protein>
<name>A0A3N4JTA7_9PEZI</name>
<gene>
    <name evidence="1" type="ORF">L873DRAFT_839527</name>
</gene>
<accession>A0A3N4JTA7</accession>
<sequence length="138" mass="16269">MSTSQPTIQLLATEDQIKSYVIEPISESYENWKTNKVYLIKNTVIKFVYDEIKVILKSTFGRISDGKNSTFCLIYNKEGRFTKIWLEWWIEFSKFKPLNIEGRNLSNIKKEDYNYLKLAITGRWLMVKPLDWGGLEVS</sequence>
<proteinExistence type="predicted"/>
<keyword evidence="2" id="KW-1185">Reference proteome</keyword>
<organism evidence="1 2">
    <name type="scientific">Choiromyces venosus 120613-1</name>
    <dbReference type="NCBI Taxonomy" id="1336337"/>
    <lineage>
        <taxon>Eukaryota</taxon>
        <taxon>Fungi</taxon>
        <taxon>Dikarya</taxon>
        <taxon>Ascomycota</taxon>
        <taxon>Pezizomycotina</taxon>
        <taxon>Pezizomycetes</taxon>
        <taxon>Pezizales</taxon>
        <taxon>Tuberaceae</taxon>
        <taxon>Choiromyces</taxon>
    </lineage>
</organism>
<dbReference type="AlphaFoldDB" id="A0A3N4JTA7"/>